<accession>A0AAD8DK83</accession>
<feature type="domain" description="Fatty acyl-CoA reductase C-terminal" evidence="5">
    <location>
        <begin position="390"/>
        <end position="464"/>
    </location>
</feature>
<dbReference type="PANTHER" id="PTHR11011">
    <property type="entry name" value="MALE STERILITY PROTEIN 2-RELATED"/>
    <property type="match status" value="1"/>
</dbReference>
<dbReference type="GO" id="GO:0035336">
    <property type="term" value="P:long-chain fatty-acyl-CoA metabolic process"/>
    <property type="evidence" value="ECO:0007669"/>
    <property type="project" value="TreeGrafter"/>
</dbReference>
<dbReference type="GO" id="GO:0005777">
    <property type="term" value="C:peroxisome"/>
    <property type="evidence" value="ECO:0007669"/>
    <property type="project" value="TreeGrafter"/>
</dbReference>
<keyword evidence="4" id="KW-1133">Transmembrane helix</keyword>
<dbReference type="SUPFAM" id="SSF51735">
    <property type="entry name" value="NAD(P)-binding Rossmann-fold domains"/>
    <property type="match status" value="1"/>
</dbReference>
<keyword evidence="3 4" id="KW-0443">Lipid metabolism</keyword>
<keyword evidence="8" id="KW-1185">Reference proteome</keyword>
<dbReference type="InterPro" id="IPR033640">
    <property type="entry name" value="FAR_C"/>
</dbReference>
<keyword evidence="4" id="KW-0521">NADP</keyword>
<evidence type="ECO:0000313" key="8">
    <source>
        <dbReference type="Proteomes" id="UP001231518"/>
    </source>
</evidence>
<dbReference type="CDD" id="cd05236">
    <property type="entry name" value="FAR-N_SDR_e"/>
    <property type="match status" value="1"/>
</dbReference>
<organism evidence="7 8">
    <name type="scientific">Mythimna separata</name>
    <name type="common">Oriental armyworm</name>
    <name type="synonym">Pseudaletia separata</name>
    <dbReference type="NCBI Taxonomy" id="271217"/>
    <lineage>
        <taxon>Eukaryota</taxon>
        <taxon>Metazoa</taxon>
        <taxon>Ecdysozoa</taxon>
        <taxon>Arthropoda</taxon>
        <taxon>Hexapoda</taxon>
        <taxon>Insecta</taxon>
        <taxon>Pterygota</taxon>
        <taxon>Neoptera</taxon>
        <taxon>Endopterygota</taxon>
        <taxon>Lepidoptera</taxon>
        <taxon>Glossata</taxon>
        <taxon>Ditrysia</taxon>
        <taxon>Noctuoidea</taxon>
        <taxon>Noctuidae</taxon>
        <taxon>Noctuinae</taxon>
        <taxon>Hadenini</taxon>
        <taxon>Mythimna</taxon>
    </lineage>
</organism>
<dbReference type="Gene3D" id="3.40.50.720">
    <property type="entry name" value="NAD(P)-binding Rossmann-like Domain"/>
    <property type="match status" value="1"/>
</dbReference>
<evidence type="ECO:0000259" key="6">
    <source>
        <dbReference type="Pfam" id="PF07993"/>
    </source>
</evidence>
<comment type="similarity">
    <text evidence="1 4">Belongs to the fatty acyl-CoA reductase family.</text>
</comment>
<comment type="catalytic activity">
    <reaction evidence="4">
        <text>a long-chain fatty acyl-CoA + 2 NADPH + 2 H(+) = a long-chain primary fatty alcohol + 2 NADP(+) + CoA</text>
        <dbReference type="Rhea" id="RHEA:52716"/>
        <dbReference type="ChEBI" id="CHEBI:15378"/>
        <dbReference type="ChEBI" id="CHEBI:57287"/>
        <dbReference type="ChEBI" id="CHEBI:57783"/>
        <dbReference type="ChEBI" id="CHEBI:58349"/>
        <dbReference type="ChEBI" id="CHEBI:77396"/>
        <dbReference type="ChEBI" id="CHEBI:83139"/>
        <dbReference type="EC" id="1.2.1.84"/>
    </reaction>
</comment>
<comment type="caution">
    <text evidence="7">The sequence shown here is derived from an EMBL/GenBank/DDBJ whole genome shotgun (WGS) entry which is preliminary data.</text>
</comment>
<dbReference type="PANTHER" id="PTHR11011:SF60">
    <property type="entry name" value="FATTY ACYL-COA REDUCTASE-RELATED"/>
    <property type="match status" value="1"/>
</dbReference>
<evidence type="ECO:0000259" key="5">
    <source>
        <dbReference type="Pfam" id="PF03015"/>
    </source>
</evidence>
<dbReference type="GO" id="GO:0102965">
    <property type="term" value="F:alcohol-forming long-chain fatty acyl-CoA reductase activity"/>
    <property type="evidence" value="ECO:0007669"/>
    <property type="project" value="UniProtKB-EC"/>
</dbReference>
<proteinExistence type="inferred from homology"/>
<feature type="domain" description="Thioester reductase (TE)" evidence="6">
    <location>
        <begin position="40"/>
        <end position="314"/>
    </location>
</feature>
<evidence type="ECO:0000313" key="7">
    <source>
        <dbReference type="EMBL" id="KAJ8705342.1"/>
    </source>
</evidence>
<evidence type="ECO:0000256" key="1">
    <source>
        <dbReference type="ARBA" id="ARBA00005928"/>
    </source>
</evidence>
<dbReference type="GO" id="GO:0080019">
    <property type="term" value="F:alcohol-forming very long-chain fatty acyl-CoA reductase activity"/>
    <property type="evidence" value="ECO:0007669"/>
    <property type="project" value="InterPro"/>
</dbReference>
<protein>
    <recommendedName>
        <fullName evidence="4">Fatty acyl-CoA reductase</fullName>
        <ecNumber evidence="4">1.2.1.84</ecNumber>
    </recommendedName>
</protein>
<dbReference type="Proteomes" id="UP001231518">
    <property type="component" value="Chromosome 27"/>
</dbReference>
<evidence type="ECO:0000256" key="2">
    <source>
        <dbReference type="ARBA" id="ARBA00022516"/>
    </source>
</evidence>
<dbReference type="CDD" id="cd09071">
    <property type="entry name" value="FAR_C"/>
    <property type="match status" value="1"/>
</dbReference>
<keyword evidence="4" id="KW-0472">Membrane</keyword>
<feature type="transmembrane region" description="Helical" evidence="4">
    <location>
        <begin position="383"/>
        <end position="405"/>
    </location>
</feature>
<dbReference type="InterPro" id="IPR013120">
    <property type="entry name" value="FAR_NAD-bd"/>
</dbReference>
<keyword evidence="2 4" id="KW-0444">Lipid biosynthesis</keyword>
<name>A0AAD8DK83_MYTSE</name>
<evidence type="ECO:0000256" key="4">
    <source>
        <dbReference type="RuleBase" id="RU363097"/>
    </source>
</evidence>
<sequence length="477" mass="53622">MDPAQAFINDLMARNQSMDEAMARGDSAIQQFYSDATVFVTGGSGFLGKQLIEKLLRATTVSKVFVLLRPKKEKEIEERFNEMLQEPVYDKLREQQPGFADRIVPIEGDVAQLRLGLSSNDWDILADQVNIIFHMAATTRLDTPLRAATMINTRGAREALLLGKACKNIKSYVHVSTAFSHACTNRVDTDILEEFYLSPVPPETMIKLAESNEESRLNDIAPGLTKTWLNNYLFSKAVAEEVVCSMSEDLPICVVRPAVVLHSIREPHPGWTDASCVYGASGLALSVGMGVVHAMLVHDRAQLNFIPVDYVTNATIAAGWVTAKRRDAGERNLKIYNVNTTPRNPIDIGRMLPMLRNDTIPNYPPPMAVAYSLYLQTNSPAIYWIYNWLLHMIPAYIIDGVCFILGKPRRAVKLYTKANKLIQLMTFVLLNNFDFVDKNTEALYESLSEVDREIFDFDVNKIDWLGIEKAVGFFNQD</sequence>
<keyword evidence="4" id="KW-0812">Transmembrane</keyword>
<dbReference type="InterPro" id="IPR026055">
    <property type="entry name" value="FAR"/>
</dbReference>
<dbReference type="EMBL" id="JARGEI010000030">
    <property type="protein sequence ID" value="KAJ8705342.1"/>
    <property type="molecule type" value="Genomic_DNA"/>
</dbReference>
<gene>
    <name evidence="7" type="ORF">PYW07_011169</name>
</gene>
<dbReference type="Pfam" id="PF03015">
    <property type="entry name" value="Sterile"/>
    <property type="match status" value="1"/>
</dbReference>
<reference evidence="7" key="1">
    <citation type="submission" date="2023-03" db="EMBL/GenBank/DDBJ databases">
        <title>Chromosome-level genomes of two armyworms, Mythimna separata and Mythimna loreyi, provide insights into the biosynthesis and reception of sex pheromones.</title>
        <authorList>
            <person name="Zhao H."/>
        </authorList>
    </citation>
    <scope>NUCLEOTIDE SEQUENCE</scope>
    <source>
        <strain evidence="7">BeijingLab</strain>
        <tissue evidence="7">Pupa</tissue>
    </source>
</reference>
<dbReference type="EC" id="1.2.1.84" evidence="4"/>
<dbReference type="AlphaFoldDB" id="A0AAD8DK83"/>
<comment type="function">
    <text evidence="4">Catalyzes the reduction of fatty acyl-CoA to fatty alcohols.</text>
</comment>
<evidence type="ECO:0000256" key="3">
    <source>
        <dbReference type="ARBA" id="ARBA00023098"/>
    </source>
</evidence>
<dbReference type="Pfam" id="PF07993">
    <property type="entry name" value="NAD_binding_4"/>
    <property type="match status" value="1"/>
</dbReference>
<dbReference type="InterPro" id="IPR036291">
    <property type="entry name" value="NAD(P)-bd_dom_sf"/>
</dbReference>
<keyword evidence="4" id="KW-0560">Oxidoreductase</keyword>